<organism evidence="10 11">
    <name type="scientific">Kocuria subflava</name>
    <dbReference type="NCBI Taxonomy" id="1736139"/>
    <lineage>
        <taxon>Bacteria</taxon>
        <taxon>Bacillati</taxon>
        <taxon>Actinomycetota</taxon>
        <taxon>Actinomycetes</taxon>
        <taxon>Micrococcales</taxon>
        <taxon>Micrococcaceae</taxon>
        <taxon>Kocuria</taxon>
    </lineage>
</organism>
<evidence type="ECO:0000256" key="1">
    <source>
        <dbReference type="ARBA" id="ARBA00004651"/>
    </source>
</evidence>
<dbReference type="Pfam" id="PF12698">
    <property type="entry name" value="ABC2_membrane_3"/>
    <property type="match status" value="1"/>
</dbReference>
<feature type="transmembrane region" description="Helical" evidence="8">
    <location>
        <begin position="428"/>
        <end position="449"/>
    </location>
</feature>
<dbReference type="GO" id="GO:0005886">
    <property type="term" value="C:plasma membrane"/>
    <property type="evidence" value="ECO:0007669"/>
    <property type="project" value="UniProtKB-SubCell"/>
</dbReference>
<feature type="region of interest" description="Disordered" evidence="7">
    <location>
        <begin position="1"/>
        <end position="24"/>
    </location>
</feature>
<dbReference type="PANTHER" id="PTHR43077">
    <property type="entry name" value="TRANSPORT PERMEASE YVFS-RELATED"/>
    <property type="match status" value="1"/>
</dbReference>
<evidence type="ECO:0000313" key="10">
    <source>
        <dbReference type="EMBL" id="NKE08851.1"/>
    </source>
</evidence>
<reference evidence="10 11" key="1">
    <citation type="submission" date="2020-02" db="EMBL/GenBank/DDBJ databases">
        <authorList>
            <person name="Sun Q."/>
        </authorList>
    </citation>
    <scope>NUCLEOTIDE SEQUENCE [LARGE SCALE GENOMIC DNA]</scope>
    <source>
        <strain evidence="10 11">YIM 13062</strain>
    </source>
</reference>
<feature type="transmembrane region" description="Helical" evidence="8">
    <location>
        <begin position="308"/>
        <end position="329"/>
    </location>
</feature>
<dbReference type="GO" id="GO:0140359">
    <property type="term" value="F:ABC-type transporter activity"/>
    <property type="evidence" value="ECO:0007669"/>
    <property type="project" value="InterPro"/>
</dbReference>
<evidence type="ECO:0000256" key="2">
    <source>
        <dbReference type="ARBA" id="ARBA00007783"/>
    </source>
</evidence>
<sequence length="463" mass="48698">MHSDELTERHPKHRENSPSAEATRHHATLWDLPRTLRWIIPPVGVMIIGFLGILLYLGGLGSPADHMEDLPVAIVNQDDGATTTAADGSPQKVNLGDDLTEYLMSKVNDSGEFNLQEMSSEQADSQLSSGEIYGAIKIPQEFSAQTVALVPAAIGGDGDGTQPTIELITSPQAGSMSTRLVSDGLKPGLDQASESIGEDLSASADQQVQARQDAGQHVPEVTTVAQDVLNDPVHITTHAWQDLQDGTALGMSPFYWSVVLLVVGLSGSVAVHTLVDGILGIMPVDLGPSFHQYRTVELSRLTTFLVKWAIMLLAGAATSGLMMLAASVVNMPMPNGGELFLISWLSIAASSAVTLALLTAAGGVGLILSMVYLIFLGLPSAGAVVPVEALPGFFAWITNIEPLHYTWLGVRDVLFFSAERSAGLGTGAAGLAAIMAGAVVLAAVSGPLWDRLTGRRGRPTLKG</sequence>
<dbReference type="PANTHER" id="PTHR43077:SF8">
    <property type="entry name" value="DOXORUBICIN RESISTANCE ABC TRANSPORTER PERMEASE PROTEIN DRRB"/>
    <property type="match status" value="1"/>
</dbReference>
<comment type="caution">
    <text evidence="10">The sequence shown here is derived from an EMBL/GenBank/DDBJ whole genome shotgun (WGS) entry which is preliminary data.</text>
</comment>
<evidence type="ECO:0000256" key="5">
    <source>
        <dbReference type="ARBA" id="ARBA00022989"/>
    </source>
</evidence>
<feature type="transmembrane region" description="Helical" evidence="8">
    <location>
        <begin position="38"/>
        <end position="57"/>
    </location>
</feature>
<keyword evidence="3" id="KW-1003">Cell membrane</keyword>
<dbReference type="AlphaFoldDB" id="A0A846U2A9"/>
<keyword evidence="4 8" id="KW-0812">Transmembrane</keyword>
<dbReference type="Gene3D" id="3.40.1710.10">
    <property type="entry name" value="abc type-2 transporter like domain"/>
    <property type="match status" value="1"/>
</dbReference>
<comment type="similarity">
    <text evidence="2">Belongs to the ABC-2 integral membrane protein family.</text>
</comment>
<feature type="domain" description="ABC-2 type transporter transmembrane" evidence="9">
    <location>
        <begin position="47"/>
        <end position="442"/>
    </location>
</feature>
<keyword evidence="11" id="KW-1185">Reference proteome</keyword>
<dbReference type="InterPro" id="IPR051328">
    <property type="entry name" value="T7SS_ABC-Transporter"/>
</dbReference>
<evidence type="ECO:0000256" key="6">
    <source>
        <dbReference type="ARBA" id="ARBA00023136"/>
    </source>
</evidence>
<evidence type="ECO:0000256" key="3">
    <source>
        <dbReference type="ARBA" id="ARBA00022475"/>
    </source>
</evidence>
<dbReference type="InterPro" id="IPR013525">
    <property type="entry name" value="ABC2_TM"/>
</dbReference>
<dbReference type="EMBL" id="JAAVUN010000003">
    <property type="protein sequence ID" value="NKE08851.1"/>
    <property type="molecule type" value="Genomic_DNA"/>
</dbReference>
<comment type="subcellular location">
    <subcellularLocation>
        <location evidence="1">Cell membrane</location>
        <topology evidence="1">Multi-pass membrane protein</topology>
    </subcellularLocation>
</comment>
<dbReference type="Proteomes" id="UP000521379">
    <property type="component" value="Unassembled WGS sequence"/>
</dbReference>
<evidence type="ECO:0000313" key="11">
    <source>
        <dbReference type="Proteomes" id="UP000521379"/>
    </source>
</evidence>
<evidence type="ECO:0000256" key="7">
    <source>
        <dbReference type="SAM" id="MobiDB-lite"/>
    </source>
</evidence>
<proteinExistence type="inferred from homology"/>
<name>A0A846U2A9_9MICC</name>
<keyword evidence="6 8" id="KW-0472">Membrane</keyword>
<evidence type="ECO:0000256" key="8">
    <source>
        <dbReference type="SAM" id="Phobius"/>
    </source>
</evidence>
<keyword evidence="5 8" id="KW-1133">Transmembrane helix</keyword>
<accession>A0A846U2A9</accession>
<evidence type="ECO:0000256" key="4">
    <source>
        <dbReference type="ARBA" id="ARBA00022692"/>
    </source>
</evidence>
<feature type="transmembrane region" description="Helical" evidence="8">
    <location>
        <begin position="341"/>
        <end position="374"/>
    </location>
</feature>
<protein>
    <submittedName>
        <fullName evidence="10">DUF3533 domain-containing protein</fullName>
    </submittedName>
</protein>
<dbReference type="RefSeq" id="WP_119932284.1">
    <property type="nucleotide sequence ID" value="NZ_JAAVUN010000003.1"/>
</dbReference>
<gene>
    <name evidence="10" type="ORF">GTW58_02585</name>
</gene>
<evidence type="ECO:0000259" key="9">
    <source>
        <dbReference type="Pfam" id="PF12698"/>
    </source>
</evidence>